<reference evidence="5 6" key="1">
    <citation type="journal article" date="2023" name="Int. J. Mol. Sci.">
        <title>De Novo Assembly and Annotation of 11 Diverse Shrub Willow (Salix) Genomes Reveals Novel Gene Organization in Sex-Linked Regions.</title>
        <authorList>
            <person name="Hyden B."/>
            <person name="Feng K."/>
            <person name="Yates T.B."/>
            <person name="Jawdy S."/>
            <person name="Cereghino C."/>
            <person name="Smart L.B."/>
            <person name="Muchero W."/>
        </authorList>
    </citation>
    <scope>NUCLEOTIDE SEQUENCE [LARGE SCALE GENOMIC DNA]</scope>
    <source>
        <tissue evidence="5">Shoot tip</tissue>
    </source>
</reference>
<dbReference type="Gene3D" id="3.40.250.10">
    <property type="entry name" value="Rhodanese-like domain"/>
    <property type="match status" value="1"/>
</dbReference>
<dbReference type="GO" id="GO:0016784">
    <property type="term" value="F:3-mercaptopyruvate sulfurtransferase activity"/>
    <property type="evidence" value="ECO:0007669"/>
    <property type="project" value="UniProtKB-EC"/>
</dbReference>
<dbReference type="InterPro" id="IPR036873">
    <property type="entry name" value="Rhodanese-like_dom_sf"/>
</dbReference>
<dbReference type="GO" id="GO:0004792">
    <property type="term" value="F:thiosulfate-cyanide sulfurtransferase activity"/>
    <property type="evidence" value="ECO:0007669"/>
    <property type="project" value="TreeGrafter"/>
</dbReference>
<gene>
    <name evidence="5" type="ORF">OIU84_029721</name>
</gene>
<dbReference type="InterPro" id="IPR001763">
    <property type="entry name" value="Rhodanese-like_dom"/>
</dbReference>
<dbReference type="SMART" id="SM00450">
    <property type="entry name" value="RHOD"/>
    <property type="match status" value="1"/>
</dbReference>
<evidence type="ECO:0000256" key="1">
    <source>
        <dbReference type="ARBA" id="ARBA00022679"/>
    </source>
</evidence>
<comment type="caution">
    <text evidence="5">The sequence shown here is derived from an EMBL/GenBank/DDBJ whole genome shotgun (WGS) entry which is preliminary data.</text>
</comment>
<dbReference type="PROSITE" id="PS50206">
    <property type="entry name" value="RHODANESE_3"/>
    <property type="match status" value="1"/>
</dbReference>
<accession>A0AAD6K9Y7</accession>
<sequence length="252" mass="28482">MASTILRKSQLGRRLIHSSFSLSHKTLQNFTSLFHERTFQQRDDPFHPSYKTSQWVGTRANFSTQSLSLNEPVVSVDWLHANLQEPDLKVLDASWYMPDEQRNPIQEYQVAHIAGALFFDVDGIADRSTNNNYLYQLPHMLPSEKAFAAAVSALGIENKDGLVVYDGKGIFSAARVWWMFQVFGHEKIWVLDGGLPRWRTSGYDVESSASGDAILKASASSEAIEKVYQGQTVGPITFQTKFQPHLVWSLEQ</sequence>
<keyword evidence="2" id="KW-0677">Repeat</keyword>
<dbReference type="EC" id="2.8.1.2" evidence="3"/>
<dbReference type="AlphaFoldDB" id="A0AAD6K9Y7"/>
<evidence type="ECO:0000256" key="2">
    <source>
        <dbReference type="ARBA" id="ARBA00022737"/>
    </source>
</evidence>
<keyword evidence="6" id="KW-1185">Reference proteome</keyword>
<protein>
    <recommendedName>
        <fullName evidence="3">3-mercaptopyruvate sulfurtransferase</fullName>
        <ecNumber evidence="3">2.8.1.2</ecNumber>
    </recommendedName>
</protein>
<dbReference type="InterPro" id="IPR045078">
    <property type="entry name" value="TST/MPST-like"/>
</dbReference>
<feature type="non-terminal residue" evidence="5">
    <location>
        <position position="1"/>
    </location>
</feature>
<dbReference type="GO" id="GO:0005739">
    <property type="term" value="C:mitochondrion"/>
    <property type="evidence" value="ECO:0007669"/>
    <property type="project" value="TreeGrafter"/>
</dbReference>
<keyword evidence="1" id="KW-0808">Transferase</keyword>
<dbReference type="FunFam" id="3.40.250.10:FF:000019">
    <property type="entry name" value="Sulfurtransferase"/>
    <property type="match status" value="1"/>
</dbReference>
<dbReference type="EMBL" id="JAPFFJ010000009">
    <property type="protein sequence ID" value="KAJ6419656.1"/>
    <property type="molecule type" value="Genomic_DNA"/>
</dbReference>
<dbReference type="PANTHER" id="PTHR11364">
    <property type="entry name" value="THIOSULFATE SULFERTANSFERASE"/>
    <property type="match status" value="1"/>
</dbReference>
<dbReference type="PANTHER" id="PTHR11364:SF27">
    <property type="entry name" value="SULFURTRANSFERASE"/>
    <property type="match status" value="1"/>
</dbReference>
<name>A0AAD6K9Y7_9ROSI</name>
<organism evidence="5 6">
    <name type="scientific">Salix udensis</name>
    <dbReference type="NCBI Taxonomy" id="889485"/>
    <lineage>
        <taxon>Eukaryota</taxon>
        <taxon>Viridiplantae</taxon>
        <taxon>Streptophyta</taxon>
        <taxon>Embryophyta</taxon>
        <taxon>Tracheophyta</taxon>
        <taxon>Spermatophyta</taxon>
        <taxon>Magnoliopsida</taxon>
        <taxon>eudicotyledons</taxon>
        <taxon>Gunneridae</taxon>
        <taxon>Pentapetalae</taxon>
        <taxon>rosids</taxon>
        <taxon>fabids</taxon>
        <taxon>Malpighiales</taxon>
        <taxon>Salicaceae</taxon>
        <taxon>Saliceae</taxon>
        <taxon>Salix</taxon>
    </lineage>
</organism>
<dbReference type="Proteomes" id="UP001162972">
    <property type="component" value="Chromosome 7"/>
</dbReference>
<evidence type="ECO:0000256" key="3">
    <source>
        <dbReference type="ARBA" id="ARBA00066832"/>
    </source>
</evidence>
<proteinExistence type="predicted"/>
<evidence type="ECO:0000313" key="5">
    <source>
        <dbReference type="EMBL" id="KAJ6419656.1"/>
    </source>
</evidence>
<feature type="domain" description="Rhodanese" evidence="4">
    <location>
        <begin position="84"/>
        <end position="207"/>
    </location>
</feature>
<dbReference type="CDD" id="cd01448">
    <property type="entry name" value="TST_Repeat_1"/>
    <property type="match status" value="1"/>
</dbReference>
<evidence type="ECO:0000259" key="4">
    <source>
        <dbReference type="PROSITE" id="PS50206"/>
    </source>
</evidence>
<dbReference type="Pfam" id="PF00581">
    <property type="entry name" value="Rhodanese"/>
    <property type="match status" value="1"/>
</dbReference>
<dbReference type="SUPFAM" id="SSF52821">
    <property type="entry name" value="Rhodanese/Cell cycle control phosphatase"/>
    <property type="match status" value="1"/>
</dbReference>
<evidence type="ECO:0000313" key="6">
    <source>
        <dbReference type="Proteomes" id="UP001162972"/>
    </source>
</evidence>